<dbReference type="InterPro" id="IPR045087">
    <property type="entry name" value="Cu-oxidase_fam"/>
</dbReference>
<dbReference type="RefSeq" id="WP_090933974.1">
    <property type="nucleotide sequence ID" value="NZ_FNDJ01000009.1"/>
</dbReference>
<dbReference type="GO" id="GO:0005507">
    <property type="term" value="F:copper ion binding"/>
    <property type="evidence" value="ECO:0007669"/>
    <property type="project" value="InterPro"/>
</dbReference>
<dbReference type="GO" id="GO:0016491">
    <property type="term" value="F:oxidoreductase activity"/>
    <property type="evidence" value="ECO:0007669"/>
    <property type="project" value="InterPro"/>
</dbReference>
<evidence type="ECO:0000313" key="4">
    <source>
        <dbReference type="EMBL" id="SDJ25445.1"/>
    </source>
</evidence>
<comment type="similarity">
    <text evidence="1">Belongs to the multicopper oxidase family.</text>
</comment>
<dbReference type="CDD" id="cd13868">
    <property type="entry name" value="CuRO_2_CotA_like"/>
    <property type="match status" value="1"/>
</dbReference>
<keyword evidence="4" id="KW-0946">Virion</keyword>
<evidence type="ECO:0000256" key="1">
    <source>
        <dbReference type="ARBA" id="ARBA00010609"/>
    </source>
</evidence>
<evidence type="ECO:0000256" key="2">
    <source>
        <dbReference type="SAM" id="MobiDB-lite"/>
    </source>
</evidence>
<dbReference type="Proteomes" id="UP000199202">
    <property type="component" value="Unassembled WGS sequence"/>
</dbReference>
<evidence type="ECO:0000259" key="3">
    <source>
        <dbReference type="Pfam" id="PF07731"/>
    </source>
</evidence>
<keyword evidence="5" id="KW-1185">Reference proteome</keyword>
<dbReference type="PROSITE" id="PS51318">
    <property type="entry name" value="TAT"/>
    <property type="match status" value="1"/>
</dbReference>
<dbReference type="CDD" id="cd13844">
    <property type="entry name" value="CuRO_1_BOD_CotA_like"/>
    <property type="match status" value="1"/>
</dbReference>
<evidence type="ECO:0000313" key="5">
    <source>
        <dbReference type="Proteomes" id="UP000199202"/>
    </source>
</evidence>
<dbReference type="Gene3D" id="2.60.40.420">
    <property type="entry name" value="Cupredoxins - blue copper proteins"/>
    <property type="match status" value="3"/>
</dbReference>
<dbReference type="InterPro" id="IPR008972">
    <property type="entry name" value="Cupredoxin"/>
</dbReference>
<dbReference type="InterPro" id="IPR011706">
    <property type="entry name" value="Cu-oxidase_C"/>
</dbReference>
<feature type="region of interest" description="Disordered" evidence="2">
    <location>
        <begin position="130"/>
        <end position="159"/>
    </location>
</feature>
<organism evidence="4 5">
    <name type="scientific">Nonomuraea jiangxiensis</name>
    <dbReference type="NCBI Taxonomy" id="633440"/>
    <lineage>
        <taxon>Bacteria</taxon>
        <taxon>Bacillati</taxon>
        <taxon>Actinomycetota</taxon>
        <taxon>Actinomycetes</taxon>
        <taxon>Streptosporangiales</taxon>
        <taxon>Streptosporangiaceae</taxon>
        <taxon>Nonomuraea</taxon>
    </lineage>
</organism>
<dbReference type="PANTHER" id="PTHR48267">
    <property type="entry name" value="CUPREDOXIN SUPERFAMILY PROTEIN"/>
    <property type="match status" value="1"/>
</dbReference>
<sequence length="632" mass="68790">MVTRRGFLRAGAGGVVLLTSRPVLRSGLMNPASIAKYVVPLPVPSVMPAASKEGPADRYVIGVRRLRLQILPPGSPATTVLGYGAVGRPRSFGSPALTMEARVGRPVRVKWVNELVDGRQRALPHPLPVDPTLHWANPPGGRARRDSRPAFTTTPGRYPGPVPIVTHLHGGHNFDHSDGHPEAWFLPAARDIPDGYATEGSQYADFAASFTDQHERSWSPGSAVFHYDNDQRAATMWFHDHTLGITRLNVYAGLAGFYLLRGGPGDLAPGLLPGPATASGAAGGQGVYEIPIVIQDRTFAADGSLFYPASRRQFDRFAGPYIPHSDISPIWNPEFYGTTMMVNGRTWPYLAVQPRRYRFRFLNGCNSRFLALKIVTNPLARRPASAALPFWQLGSDGGFLPAPIELGEILLAPAERADVIADFTGVRPGTELYLVNEAPDGPFRGQRAATPADPATTGQVLKFAVGPLTAPDRTVPPAELTLPTLTPFGTASVTRQVALLERASKSVAGVGPAVALLGTLEKGGTAKMWSDPITENPAVGATETWEIHNFTMDAHPIHVHEVPFQVVDRRPFHGSARPPETWERGFKDTVIAYPNQITRIKATFDRPGLFVWHCHILEHEDNEMMRPYRIGP</sequence>
<name>A0A1G8S9I0_9ACTN</name>
<gene>
    <name evidence="4" type="ORF">SAMN05421869_109301</name>
</gene>
<accession>A0A1G8S9I0</accession>
<protein>
    <submittedName>
        <fullName evidence="4">Multicopper oxidase with three cupredoxin domains (Includes cell division protein FtsP and spore coat protein CotA)</fullName>
    </submittedName>
</protein>
<dbReference type="EMBL" id="FNDJ01000009">
    <property type="protein sequence ID" value="SDJ25445.1"/>
    <property type="molecule type" value="Genomic_DNA"/>
</dbReference>
<keyword evidence="4" id="KW-0167">Capsid protein</keyword>
<feature type="domain" description="Plastocyanin-like" evidence="3">
    <location>
        <begin position="533"/>
        <end position="630"/>
    </location>
</feature>
<dbReference type="AlphaFoldDB" id="A0A1G8S9I0"/>
<dbReference type="SUPFAM" id="SSF49503">
    <property type="entry name" value="Cupredoxins"/>
    <property type="match status" value="3"/>
</dbReference>
<dbReference type="STRING" id="633440.SAMN05421869_109301"/>
<reference evidence="4 5" key="1">
    <citation type="submission" date="2016-10" db="EMBL/GenBank/DDBJ databases">
        <authorList>
            <person name="de Groot N.N."/>
        </authorList>
    </citation>
    <scope>NUCLEOTIDE SEQUENCE [LARGE SCALE GENOMIC DNA]</scope>
    <source>
        <strain evidence="4 5">CGMCC 4.6533</strain>
    </source>
</reference>
<dbReference type="InterPro" id="IPR006311">
    <property type="entry name" value="TAT_signal"/>
</dbReference>
<dbReference type="OrthoDB" id="345021at2"/>
<dbReference type="Pfam" id="PF07731">
    <property type="entry name" value="Cu-oxidase_2"/>
    <property type="match status" value="1"/>
</dbReference>
<keyword evidence="4" id="KW-0131">Cell cycle</keyword>
<dbReference type="CDD" id="cd13891">
    <property type="entry name" value="CuRO_3_CotA_like"/>
    <property type="match status" value="1"/>
</dbReference>
<proteinExistence type="inferred from homology"/>
<dbReference type="GO" id="GO:0051301">
    <property type="term" value="P:cell division"/>
    <property type="evidence" value="ECO:0007669"/>
    <property type="project" value="UniProtKB-KW"/>
</dbReference>
<keyword evidence="4" id="KW-0132">Cell division</keyword>
<dbReference type="PANTHER" id="PTHR48267:SF1">
    <property type="entry name" value="BILIRUBIN OXIDASE"/>
    <property type="match status" value="1"/>
</dbReference>